<dbReference type="InterPro" id="IPR006860">
    <property type="entry name" value="FecR"/>
</dbReference>
<feature type="transmembrane region" description="Helical" evidence="1">
    <location>
        <begin position="91"/>
        <end position="112"/>
    </location>
</feature>
<keyword evidence="1" id="KW-1133">Transmembrane helix</keyword>
<comment type="caution">
    <text evidence="4">The sequence shown here is derived from an EMBL/GenBank/DDBJ whole genome shotgun (WGS) entry which is preliminary data.</text>
</comment>
<keyword evidence="5" id="KW-1185">Reference proteome</keyword>
<sequence length="396" mass="43423">MEEKDVQRLLYMAGLIHRQRSGELTAAEQDILEEWLAASESNRQLLEELSSDTAEAMTLEEVEQENWQPSFDRVYNAIAQTKPPSRTRSIAWSRAAAVLLLVAAGALAFFIFRKSKTPPVVAVQHKSDVAPGGRKAVLTLANGSTIVLDDAQTGVVASQGKTVIKKSGNGQLVYDASLAGGDATAFNTISTPKGGEYQVVLPDGSHVWLNAASSIRFPAAFSGSSRKVDITGEAYFEVVSNASAPFLVTSGNHRVEVLGTGFNIQSYHNDVNITTTLLQGSIRVSAGTQTRILKPGQQTKVNQDNNNTIQLINDADTEEALAWRNGKFIFNDADLPAVVRQLERWYDVTIDYKGLSGYRFNGEIPRTAHLSKVLKMMELTSNIHYKISDRNIYMTR</sequence>
<gene>
    <name evidence="4" type="ORF">KE626_34335</name>
</gene>
<evidence type="ECO:0000256" key="1">
    <source>
        <dbReference type="SAM" id="Phobius"/>
    </source>
</evidence>
<keyword evidence="1" id="KW-0472">Membrane</keyword>
<reference evidence="4 5" key="1">
    <citation type="submission" date="2021-04" db="EMBL/GenBank/DDBJ databases">
        <title>Chitinophaga sp. nov., isolated from the rhizosphere soil.</title>
        <authorList>
            <person name="He S."/>
        </authorList>
    </citation>
    <scope>NUCLEOTIDE SEQUENCE [LARGE SCALE GENOMIC DNA]</scope>
    <source>
        <strain evidence="4 5">2R12</strain>
    </source>
</reference>
<protein>
    <submittedName>
        <fullName evidence="4">DUF4974 domain-containing protein</fullName>
    </submittedName>
</protein>
<accession>A0ABS5JB83</accession>
<keyword evidence="1" id="KW-0812">Transmembrane</keyword>
<feature type="domain" description="FecR protein" evidence="2">
    <location>
        <begin position="188"/>
        <end position="282"/>
    </location>
</feature>
<feature type="domain" description="Protein FecR C-terminal" evidence="3">
    <location>
        <begin position="327"/>
        <end position="393"/>
    </location>
</feature>
<organism evidence="4 5">
    <name type="scientific">Chitinophaga hostae</name>
    <dbReference type="NCBI Taxonomy" id="2831022"/>
    <lineage>
        <taxon>Bacteria</taxon>
        <taxon>Pseudomonadati</taxon>
        <taxon>Bacteroidota</taxon>
        <taxon>Chitinophagia</taxon>
        <taxon>Chitinophagales</taxon>
        <taxon>Chitinophagaceae</taxon>
        <taxon>Chitinophaga</taxon>
    </lineage>
</organism>
<dbReference type="Proteomes" id="UP000676386">
    <property type="component" value="Unassembled WGS sequence"/>
</dbReference>
<proteinExistence type="predicted"/>
<dbReference type="Pfam" id="PF16344">
    <property type="entry name" value="FecR_C"/>
    <property type="match status" value="1"/>
</dbReference>
<dbReference type="PANTHER" id="PTHR30273">
    <property type="entry name" value="PERIPLASMIC SIGNAL SENSOR AND SIGMA FACTOR ACTIVATOR FECR-RELATED"/>
    <property type="match status" value="1"/>
</dbReference>
<dbReference type="RefSeq" id="WP_211977659.1">
    <property type="nucleotide sequence ID" value="NZ_CBFHAM010000041.1"/>
</dbReference>
<evidence type="ECO:0000313" key="4">
    <source>
        <dbReference type="EMBL" id="MBS0032461.1"/>
    </source>
</evidence>
<dbReference type="Gene3D" id="3.55.50.30">
    <property type="match status" value="1"/>
</dbReference>
<evidence type="ECO:0000259" key="2">
    <source>
        <dbReference type="Pfam" id="PF04773"/>
    </source>
</evidence>
<dbReference type="Pfam" id="PF04773">
    <property type="entry name" value="FecR"/>
    <property type="match status" value="1"/>
</dbReference>
<dbReference type="EMBL" id="JAGTXB010000040">
    <property type="protein sequence ID" value="MBS0032461.1"/>
    <property type="molecule type" value="Genomic_DNA"/>
</dbReference>
<dbReference type="Gene3D" id="2.60.120.1440">
    <property type="match status" value="1"/>
</dbReference>
<dbReference type="PANTHER" id="PTHR30273:SF2">
    <property type="entry name" value="PROTEIN FECR"/>
    <property type="match status" value="1"/>
</dbReference>
<dbReference type="InterPro" id="IPR012373">
    <property type="entry name" value="Ferrdict_sens_TM"/>
</dbReference>
<name>A0ABS5JB83_9BACT</name>
<evidence type="ECO:0000313" key="5">
    <source>
        <dbReference type="Proteomes" id="UP000676386"/>
    </source>
</evidence>
<evidence type="ECO:0000259" key="3">
    <source>
        <dbReference type="Pfam" id="PF16344"/>
    </source>
</evidence>
<dbReference type="InterPro" id="IPR032508">
    <property type="entry name" value="FecR_C"/>
</dbReference>